<reference evidence="2" key="1">
    <citation type="journal article" date="2019" name="Int. J. Syst. Evol. Microbiol.">
        <title>The Global Catalogue of Microorganisms (GCM) 10K type strain sequencing project: providing services to taxonomists for standard genome sequencing and annotation.</title>
        <authorList>
            <consortium name="The Broad Institute Genomics Platform"/>
            <consortium name="The Broad Institute Genome Sequencing Center for Infectious Disease"/>
            <person name="Wu L."/>
            <person name="Ma J."/>
        </authorList>
    </citation>
    <scope>NUCLEOTIDE SEQUENCE [LARGE SCALE GENOMIC DNA]</scope>
    <source>
        <strain evidence="2">CGMCC 1.12477</strain>
    </source>
</reference>
<name>A0ABW4TGV6_9ACTN</name>
<proteinExistence type="predicted"/>
<evidence type="ECO:0000313" key="1">
    <source>
        <dbReference type="EMBL" id="MFD1945860.1"/>
    </source>
</evidence>
<dbReference type="RefSeq" id="WP_343915229.1">
    <property type="nucleotide sequence ID" value="NZ_BAAAJT010000002.1"/>
</dbReference>
<dbReference type="Proteomes" id="UP001597351">
    <property type="component" value="Unassembled WGS sequence"/>
</dbReference>
<sequence length="210" mass="23131">MTTPPDLLVLHAVRLLGFGPAARVAARFDLDPDLVGELLEDHRAVGLVAWSAFGDTEGWSLTERGRAAGERRLAAELDATGRRDLARRTYLDFLDLNARLLRAVTDWQTRPVVGDPFAANDHHDLRWDRRVLATLGELGSLLRPVMTPLAVALPRFAGYDERYAAALSRAEAGQPHWVDGIGIDSCHTVWFQLHEDLIATLGIARGNEPA</sequence>
<protein>
    <submittedName>
        <fullName evidence="1">Transcriptional regulator</fullName>
    </submittedName>
</protein>
<dbReference type="EMBL" id="JBHUGD010000001">
    <property type="protein sequence ID" value="MFD1945860.1"/>
    <property type="molecule type" value="Genomic_DNA"/>
</dbReference>
<comment type="caution">
    <text evidence="1">The sequence shown here is derived from an EMBL/GenBank/DDBJ whole genome shotgun (WGS) entry which is preliminary data.</text>
</comment>
<organism evidence="1 2">
    <name type="scientific">Nocardioides aestuarii</name>
    <dbReference type="NCBI Taxonomy" id="252231"/>
    <lineage>
        <taxon>Bacteria</taxon>
        <taxon>Bacillati</taxon>
        <taxon>Actinomycetota</taxon>
        <taxon>Actinomycetes</taxon>
        <taxon>Propionibacteriales</taxon>
        <taxon>Nocardioidaceae</taxon>
        <taxon>Nocardioides</taxon>
    </lineage>
</organism>
<gene>
    <name evidence="1" type="ORF">ACFSDE_03575</name>
</gene>
<evidence type="ECO:0000313" key="2">
    <source>
        <dbReference type="Proteomes" id="UP001597351"/>
    </source>
</evidence>
<accession>A0ABW4TGV6</accession>
<keyword evidence="2" id="KW-1185">Reference proteome</keyword>